<gene>
    <name evidence="2" type="ORF">BMG03_17020</name>
</gene>
<keyword evidence="1" id="KW-0812">Transmembrane</keyword>
<evidence type="ECO:0000313" key="3">
    <source>
        <dbReference type="Proteomes" id="UP000185622"/>
    </source>
</evidence>
<dbReference type="EMBL" id="CP019437">
    <property type="protein sequence ID" value="AQS49303.1"/>
    <property type="molecule type" value="Genomic_DNA"/>
</dbReference>
<protein>
    <submittedName>
        <fullName evidence="2">Uncharacterized protein</fullName>
    </submittedName>
</protein>
<accession>A0ABN4XIR0</accession>
<sequence length="192" mass="21031">MVCGAILIVALPDAAAGIVAATAALIIAFVAYPWQKARDRELKQHSEKLAAYQRFVSEITKHHSLVATTWYNDGNKAVQNDEAWKPIIAAYPGVVSSSYDLIFYAPADVIEACQEYLEAVLAYEVMVLGPLGLEKQERSAKKYTGDLGTFKAAQRARRRAILAIRKDISDEAPEVSEEAINAFFVLTPAENG</sequence>
<keyword evidence="1" id="KW-1133">Transmembrane helix</keyword>
<dbReference type="Proteomes" id="UP000185622">
    <property type="component" value="Chromosome"/>
</dbReference>
<reference evidence="2 3" key="1">
    <citation type="submission" date="2017-01" db="EMBL/GenBank/DDBJ databases">
        <title>The complete genome sequence of a sulfur-oxidizing marine bacterium Thioclava sp. 25B10_4T.</title>
        <authorList>
            <person name="Liu Y."/>
            <person name="Lai Q."/>
            <person name="Shao Z."/>
        </authorList>
    </citation>
    <scope>NUCLEOTIDE SEQUENCE [LARGE SCALE GENOMIC DNA]</scope>
    <source>
        <strain evidence="2 3">25B10_4</strain>
    </source>
</reference>
<keyword evidence="3" id="KW-1185">Reference proteome</keyword>
<feature type="transmembrane region" description="Helical" evidence="1">
    <location>
        <begin position="14"/>
        <end position="34"/>
    </location>
</feature>
<evidence type="ECO:0000313" key="2">
    <source>
        <dbReference type="EMBL" id="AQS49303.1"/>
    </source>
</evidence>
<evidence type="ECO:0000256" key="1">
    <source>
        <dbReference type="SAM" id="Phobius"/>
    </source>
</evidence>
<keyword evidence="1" id="KW-0472">Membrane</keyword>
<name>A0ABN4XIR0_9RHOB</name>
<organism evidence="2 3">
    <name type="scientific">Thioclava nitratireducens</name>
    <dbReference type="NCBI Taxonomy" id="1915078"/>
    <lineage>
        <taxon>Bacteria</taxon>
        <taxon>Pseudomonadati</taxon>
        <taxon>Pseudomonadota</taxon>
        <taxon>Alphaproteobacteria</taxon>
        <taxon>Rhodobacterales</taxon>
        <taxon>Paracoccaceae</taxon>
        <taxon>Thioclava</taxon>
    </lineage>
</organism>
<proteinExistence type="predicted"/>